<proteinExistence type="predicted"/>
<dbReference type="EMBL" id="CAKKLH010000316">
    <property type="protein sequence ID" value="CAH0111777.1"/>
    <property type="molecule type" value="Genomic_DNA"/>
</dbReference>
<dbReference type="InterPro" id="IPR019351">
    <property type="entry name" value="DUF2039"/>
</dbReference>
<comment type="caution">
    <text evidence="2">The sequence shown here is derived from an EMBL/GenBank/DDBJ whole genome shotgun (WGS) entry which is preliminary data.</text>
</comment>
<feature type="compositionally biased region" description="Basic and acidic residues" evidence="1">
    <location>
        <begin position="172"/>
        <end position="189"/>
    </location>
</feature>
<gene>
    <name evidence="2" type="ORF">DGAL_LOCUS15431</name>
</gene>
<dbReference type="OrthoDB" id="250548at2759"/>
<feature type="compositionally biased region" description="Acidic residues" evidence="1">
    <location>
        <begin position="190"/>
        <end position="216"/>
    </location>
</feature>
<reference evidence="2" key="1">
    <citation type="submission" date="2021-11" db="EMBL/GenBank/DDBJ databases">
        <authorList>
            <person name="Schell T."/>
        </authorList>
    </citation>
    <scope>NUCLEOTIDE SEQUENCE</scope>
    <source>
        <strain evidence="2">M5</strain>
    </source>
</reference>
<sequence length="216" mass="24755">MSSQRGNVSRTRKQKHTNTISFKNNKHGETPKTKALNGLQICNVCSRCKDVLEWKIKYNKYKMLSAPAKCTKCLEKTVKQAYSILCQPCAEKSELCAKCGKKEEIVCRPEPSVAEKAQMEAKFQMELKSLSERKRRTFMRYLDRLGKVKDEDDDGETTSGETKPKSNSWMEEAEKRLELLKLRVEKEGKDEDDDDDDWDGLGSSDEDFDTEDDSSS</sequence>
<name>A0A8J2WBM6_9CRUS</name>
<keyword evidence="3" id="KW-1185">Reference proteome</keyword>
<evidence type="ECO:0000313" key="3">
    <source>
        <dbReference type="Proteomes" id="UP000789390"/>
    </source>
</evidence>
<accession>A0A8J2WBM6</accession>
<dbReference type="PANTHER" id="PTHR22876">
    <property type="entry name" value="ZGC:101016"/>
    <property type="match status" value="1"/>
</dbReference>
<organism evidence="2 3">
    <name type="scientific">Daphnia galeata</name>
    <dbReference type="NCBI Taxonomy" id="27404"/>
    <lineage>
        <taxon>Eukaryota</taxon>
        <taxon>Metazoa</taxon>
        <taxon>Ecdysozoa</taxon>
        <taxon>Arthropoda</taxon>
        <taxon>Crustacea</taxon>
        <taxon>Branchiopoda</taxon>
        <taxon>Diplostraca</taxon>
        <taxon>Cladocera</taxon>
        <taxon>Anomopoda</taxon>
        <taxon>Daphniidae</taxon>
        <taxon>Daphnia</taxon>
    </lineage>
</organism>
<dbReference type="AlphaFoldDB" id="A0A8J2WBM6"/>
<evidence type="ECO:0000256" key="1">
    <source>
        <dbReference type="SAM" id="MobiDB-lite"/>
    </source>
</evidence>
<feature type="region of interest" description="Disordered" evidence="1">
    <location>
        <begin position="1"/>
        <end position="31"/>
    </location>
</feature>
<protein>
    <submittedName>
        <fullName evidence="2">Uncharacterized protein</fullName>
    </submittedName>
</protein>
<dbReference type="Proteomes" id="UP000789390">
    <property type="component" value="Unassembled WGS sequence"/>
</dbReference>
<dbReference type="Pfam" id="PF10217">
    <property type="entry name" value="DUF2039"/>
    <property type="match status" value="1"/>
</dbReference>
<evidence type="ECO:0000313" key="2">
    <source>
        <dbReference type="EMBL" id="CAH0111777.1"/>
    </source>
</evidence>
<feature type="region of interest" description="Disordered" evidence="1">
    <location>
        <begin position="149"/>
        <end position="216"/>
    </location>
</feature>
<dbReference type="PANTHER" id="PTHR22876:SF5">
    <property type="entry name" value="CHROMOSOME 9 OPEN READING FRAME 85"/>
    <property type="match status" value="1"/>
</dbReference>